<evidence type="ECO:0000256" key="1">
    <source>
        <dbReference type="SAM" id="MobiDB-lite"/>
    </source>
</evidence>
<dbReference type="EMBL" id="MU150287">
    <property type="protein sequence ID" value="KAF9461196.1"/>
    <property type="molecule type" value="Genomic_DNA"/>
</dbReference>
<keyword evidence="3" id="KW-1185">Reference proteome</keyword>
<feature type="compositionally biased region" description="Basic residues" evidence="1">
    <location>
        <begin position="313"/>
        <end position="322"/>
    </location>
</feature>
<dbReference type="Pfam" id="PF20414">
    <property type="entry name" value="DUF6698"/>
    <property type="match status" value="1"/>
</dbReference>
<dbReference type="Proteomes" id="UP000807353">
    <property type="component" value="Unassembled WGS sequence"/>
</dbReference>
<feature type="region of interest" description="Disordered" evidence="1">
    <location>
        <begin position="313"/>
        <end position="333"/>
    </location>
</feature>
<gene>
    <name evidence="2" type="ORF">BDZ94DRAFT_1196493</name>
</gene>
<comment type="caution">
    <text evidence="2">The sequence shown here is derived from an EMBL/GenBank/DDBJ whole genome shotgun (WGS) entry which is preliminary data.</text>
</comment>
<proteinExistence type="predicted"/>
<dbReference type="InterPro" id="IPR046521">
    <property type="entry name" value="DUF6698"/>
</dbReference>
<evidence type="ECO:0000313" key="3">
    <source>
        <dbReference type="Proteomes" id="UP000807353"/>
    </source>
</evidence>
<protein>
    <submittedName>
        <fullName evidence="2">Uncharacterized protein</fullName>
    </submittedName>
</protein>
<feature type="compositionally biased region" description="Basic and acidic residues" evidence="1">
    <location>
        <begin position="323"/>
        <end position="333"/>
    </location>
</feature>
<dbReference type="AlphaFoldDB" id="A0A9P6CCY3"/>
<name>A0A9P6CCY3_9AGAR</name>
<feature type="non-terminal residue" evidence="2">
    <location>
        <position position="333"/>
    </location>
</feature>
<dbReference type="OrthoDB" id="2662502at2759"/>
<organism evidence="2 3">
    <name type="scientific">Collybia nuda</name>
    <dbReference type="NCBI Taxonomy" id="64659"/>
    <lineage>
        <taxon>Eukaryota</taxon>
        <taxon>Fungi</taxon>
        <taxon>Dikarya</taxon>
        <taxon>Basidiomycota</taxon>
        <taxon>Agaricomycotina</taxon>
        <taxon>Agaricomycetes</taxon>
        <taxon>Agaricomycetidae</taxon>
        <taxon>Agaricales</taxon>
        <taxon>Tricholomatineae</taxon>
        <taxon>Clitocybaceae</taxon>
        <taxon>Collybia</taxon>
    </lineage>
</organism>
<accession>A0A9P6CCY3</accession>
<sequence length="333" mass="38195">MKLIDVMSLLIPQMRMRRMKRILLCWHKGELVITSMNLFKQPTSHDRTYGAWKELIKLIPSIKTSIVNLDPHALGTYYSMLMKGASDARSDDIRNIKIGVASWLNKYPSTRPPLNPEDRLSRGFQHDTIGRLLCPVEFDWNNMEVRAKLRACEDGFDPSSSFFIRCLYPSNTADPNDVENGFLRGSLLVKTFSTIFTSPSSAQHIKDDHNDDTENFPSLTRHTLFKSPKSNIATKLQLENVTPCAIAYSADLQLHFSLTDAPSWKATYNSFSYEDFYNFVIDYFEDTPTVVAKDNSHALLKWWNKQIFPGRSKANKNTHSSRCRLEEQRAARA</sequence>
<evidence type="ECO:0000313" key="2">
    <source>
        <dbReference type="EMBL" id="KAF9461196.1"/>
    </source>
</evidence>
<reference evidence="2" key="1">
    <citation type="submission" date="2020-11" db="EMBL/GenBank/DDBJ databases">
        <authorList>
            <consortium name="DOE Joint Genome Institute"/>
            <person name="Ahrendt S."/>
            <person name="Riley R."/>
            <person name="Andreopoulos W."/>
            <person name="Labutti K."/>
            <person name="Pangilinan J."/>
            <person name="Ruiz-Duenas F.J."/>
            <person name="Barrasa J.M."/>
            <person name="Sanchez-Garcia M."/>
            <person name="Camarero S."/>
            <person name="Miyauchi S."/>
            <person name="Serrano A."/>
            <person name="Linde D."/>
            <person name="Babiker R."/>
            <person name="Drula E."/>
            <person name="Ayuso-Fernandez I."/>
            <person name="Pacheco R."/>
            <person name="Padilla G."/>
            <person name="Ferreira P."/>
            <person name="Barriuso J."/>
            <person name="Kellner H."/>
            <person name="Castanera R."/>
            <person name="Alfaro M."/>
            <person name="Ramirez L."/>
            <person name="Pisabarro A.G."/>
            <person name="Kuo A."/>
            <person name="Tritt A."/>
            <person name="Lipzen A."/>
            <person name="He G."/>
            <person name="Yan M."/>
            <person name="Ng V."/>
            <person name="Cullen D."/>
            <person name="Martin F."/>
            <person name="Rosso M.-N."/>
            <person name="Henrissat B."/>
            <person name="Hibbett D."/>
            <person name="Martinez A.T."/>
            <person name="Grigoriev I.V."/>
        </authorList>
    </citation>
    <scope>NUCLEOTIDE SEQUENCE</scope>
    <source>
        <strain evidence="2">CBS 247.69</strain>
    </source>
</reference>